<feature type="transmembrane region" description="Helical" evidence="1">
    <location>
        <begin position="164"/>
        <end position="182"/>
    </location>
</feature>
<accession>A0A2M7XCY5</accession>
<evidence type="ECO:0000313" key="2">
    <source>
        <dbReference type="EMBL" id="PJA45738.1"/>
    </source>
</evidence>
<feature type="transmembrane region" description="Helical" evidence="1">
    <location>
        <begin position="236"/>
        <end position="254"/>
    </location>
</feature>
<comment type="caution">
    <text evidence="2">The sequence shown here is derived from an EMBL/GenBank/DDBJ whole genome shotgun (WGS) entry which is preliminary data.</text>
</comment>
<feature type="transmembrane region" description="Helical" evidence="1">
    <location>
        <begin position="35"/>
        <end position="54"/>
    </location>
</feature>
<feature type="transmembrane region" description="Helical" evidence="1">
    <location>
        <begin position="289"/>
        <end position="305"/>
    </location>
</feature>
<keyword evidence="1" id="KW-0812">Transmembrane</keyword>
<feature type="transmembrane region" description="Helical" evidence="1">
    <location>
        <begin position="535"/>
        <end position="556"/>
    </location>
</feature>
<evidence type="ECO:0000313" key="3">
    <source>
        <dbReference type="Proteomes" id="UP000231263"/>
    </source>
</evidence>
<dbReference type="Proteomes" id="UP000231263">
    <property type="component" value="Unassembled WGS sequence"/>
</dbReference>
<feature type="transmembrane region" description="Helical" evidence="1">
    <location>
        <begin position="126"/>
        <end position="144"/>
    </location>
</feature>
<feature type="transmembrane region" description="Helical" evidence="1">
    <location>
        <begin position="12"/>
        <end position="29"/>
    </location>
</feature>
<feature type="transmembrane region" description="Helical" evidence="1">
    <location>
        <begin position="437"/>
        <end position="459"/>
    </location>
</feature>
<feature type="transmembrane region" description="Helical" evidence="1">
    <location>
        <begin position="312"/>
        <end position="328"/>
    </location>
</feature>
<keyword evidence="1" id="KW-1133">Transmembrane helix</keyword>
<evidence type="ECO:0000256" key="1">
    <source>
        <dbReference type="SAM" id="Phobius"/>
    </source>
</evidence>
<dbReference type="EMBL" id="PFWT01000026">
    <property type="protein sequence ID" value="PJA45738.1"/>
    <property type="molecule type" value="Genomic_DNA"/>
</dbReference>
<proteinExistence type="predicted"/>
<feature type="transmembrane region" description="Helical" evidence="1">
    <location>
        <begin position="90"/>
        <end position="110"/>
    </location>
</feature>
<keyword evidence="1" id="KW-0472">Membrane</keyword>
<feature type="transmembrane region" description="Helical" evidence="1">
    <location>
        <begin position="261"/>
        <end position="283"/>
    </location>
</feature>
<gene>
    <name evidence="2" type="ORF">CO173_04780</name>
</gene>
<feature type="transmembrane region" description="Helical" evidence="1">
    <location>
        <begin position="505"/>
        <end position="523"/>
    </location>
</feature>
<protein>
    <submittedName>
        <fullName evidence="2">Uncharacterized protein</fullName>
    </submittedName>
</protein>
<reference evidence="3" key="1">
    <citation type="submission" date="2017-09" db="EMBL/GenBank/DDBJ databases">
        <title>Depth-based differentiation of microbial function through sediment-hosted aquifers and enrichment of novel symbionts in the deep terrestrial subsurface.</title>
        <authorList>
            <person name="Probst A.J."/>
            <person name="Ladd B."/>
            <person name="Jarett J.K."/>
            <person name="Geller-Mcgrath D.E."/>
            <person name="Sieber C.M.K."/>
            <person name="Emerson J.B."/>
            <person name="Anantharaman K."/>
            <person name="Thomas B.C."/>
            <person name="Malmstrom R."/>
            <person name="Stieglmeier M."/>
            <person name="Klingl A."/>
            <person name="Woyke T."/>
            <person name="Ryan C.M."/>
            <person name="Banfield J.F."/>
        </authorList>
    </citation>
    <scope>NUCLEOTIDE SEQUENCE [LARGE SCALE GENOMIC DNA]</scope>
</reference>
<sequence>MIRSILFKKGQVITLVALTITLLNAYLFSVPILGFFSMIGLFFGLSRLIGPHLLPKNSLEKQLAVGFASLLAFFSITGSLLYYTGPVYQTTLVALVAGTTFLTLIASLILKTETVNSENEQVQNKTWLTLSLATLAILSWWSALNNLSVTDSIRSPWLALSPTALLAIFASLLLVALALYVNQAKKISVILLAVIFFASVSLTAFIFPLGYGFDPFIHRATVQHILDFGTIVPKPLYYIGQYALELIAVNVFTLPLKLVDLFLVPGLSAILIITSAVVGFETVFPKKPLTPLLALFLLPLSAFIITTPQSLAYIYTLVLLFLSLPILAKSENAPSKWLLALFASSAIITHPLAGIPTGIYFVLVFASTLKTNNRKIKAIGTGIIAFLGSISLPLVFLVQAKQANLDVIFNLRNIFNFNLLDLSFNISNRFSTISDGLYLVIDNIFWLLLLFGLIGTILLYRKKAPLPLMLPAITAGIWFINYWLLSTTLEFSFLIEYERANYSDRLLTLTMIFLIPVIGIFILETLGNLKNKPRILSASFILLLTLIGTANVYGAYPRHDNYARSSGFNVSQNDLNAVWEINKIGGEDDYVVLANQAVSAAALESFGFKKYYKENIFYYPIPTGDKLYQLFLEAIKEPSQENMVRAMDLTGVNKAFLVINDYWWQSEQVSELAKNTANEWFSVGDGAIKIFIFER</sequence>
<feature type="transmembrane region" description="Helical" evidence="1">
    <location>
        <begin position="378"/>
        <end position="398"/>
    </location>
</feature>
<feature type="transmembrane region" description="Helical" evidence="1">
    <location>
        <begin position="466"/>
        <end position="485"/>
    </location>
</feature>
<feature type="transmembrane region" description="Helical" evidence="1">
    <location>
        <begin position="189"/>
        <end position="211"/>
    </location>
</feature>
<dbReference type="AlphaFoldDB" id="A0A2M7XCY5"/>
<organism evidence="2 3">
    <name type="scientific">Candidatus Uhrbacteria bacterium CG_4_9_14_3_um_filter_41_35</name>
    <dbReference type="NCBI Taxonomy" id="1975034"/>
    <lineage>
        <taxon>Bacteria</taxon>
        <taxon>Candidatus Uhriibacteriota</taxon>
    </lineage>
</organism>
<feature type="transmembrane region" description="Helical" evidence="1">
    <location>
        <begin position="340"/>
        <end position="366"/>
    </location>
</feature>
<name>A0A2M7XCY5_9BACT</name>
<feature type="transmembrane region" description="Helical" evidence="1">
    <location>
        <begin position="63"/>
        <end position="84"/>
    </location>
</feature>